<dbReference type="InterPro" id="IPR049258">
    <property type="entry name" value="ODAD1_CC"/>
</dbReference>
<gene>
    <name evidence="5" type="ORF">Vbra_6006</name>
</gene>
<sequence length="783" mass="87074">MALSSTQRSSMGGGNVALSAYLEDHVGRMQQEIEVVTRKLEIEKRRLHLLEENYRRSKDEYDEKRLKYNLRRAAEEDEVQRGRSKVRQLENRLEKALAKLNGQLDYNLKLRSAIDQQRRERVTLDAVVKKLSREVTNVGDQLKDLSNEMDETKNTQTMTAARIHELRKLRDEERVDFKHQCNDLHVEMRSTESKMKEWEIQQRKTHAAQNALLRGQSTQQMSESTPRKGGTKKDEKKDEKDKKSTGPPPSPLNTTRSTFVVAEEEEGFNQEGMMKEILKTAFLNTIQRRHIKQHQKNIEVFEQAFETIKSSTGIADIEEIVKIFMKVEERNFSLLSYANQLNRDIEAMELRTRELDTQLKDSQVADEEAFKRKRQALEELELQIAKTKEAADQKDLENEKQHGITLACKPIVEKLTKVVQEAWGDPLGPPEMDGDNFLPLLYYIERFVAAHKDYLPGAETISVLNETGVAATGLEALSVSGAQRGSVVSPPLTGARRVDKVPSPGSAGGAIQLRPGDLPSSNLQGEDDSDEEDLADRPLTNQELKERSLQAIAKKKKSRGRAGNQDAPTWSPGAGVSLGEYPSGALAGDRGVTSPFRSADGERVEDMRSLSPEEVEAESEQLHQLMSKTMKELDKVLDVMPVSSVLPSVAPTGEAKDDEEQSPGSKVLSSIKARQMEKKEAEERLRQAALAEQEEDDSPIAWGKAKAKRGGKKNASRGFSSSDQEGQEQEGPAMSTIYSEPQEDEEGAAAAAAEEANLTAEGGDEGGKEGEPDAAGVGEEESG</sequence>
<organism evidence="5 6">
    <name type="scientific">Vitrella brassicaformis (strain CCMP3155)</name>
    <dbReference type="NCBI Taxonomy" id="1169540"/>
    <lineage>
        <taxon>Eukaryota</taxon>
        <taxon>Sar</taxon>
        <taxon>Alveolata</taxon>
        <taxon>Colpodellida</taxon>
        <taxon>Vitrellaceae</taxon>
        <taxon>Vitrella</taxon>
    </lineage>
</organism>
<dbReference type="EMBL" id="CDMY01000520">
    <property type="protein sequence ID" value="CEM19959.1"/>
    <property type="molecule type" value="Genomic_DNA"/>
</dbReference>
<feature type="compositionally biased region" description="Polar residues" evidence="3">
    <location>
        <begin position="215"/>
        <end position="224"/>
    </location>
</feature>
<feature type="region of interest" description="Disordered" evidence="3">
    <location>
        <begin position="484"/>
        <end position="627"/>
    </location>
</feature>
<feature type="region of interest" description="Disordered" evidence="3">
    <location>
        <begin position="645"/>
        <end position="783"/>
    </location>
</feature>
<dbReference type="PhylomeDB" id="A0A0G4FXW9"/>
<keyword evidence="1 2" id="KW-0175">Coiled coil</keyword>
<feature type="compositionally biased region" description="Basic and acidic residues" evidence="3">
    <location>
        <begin position="674"/>
        <end position="686"/>
    </location>
</feature>
<dbReference type="Proteomes" id="UP000041254">
    <property type="component" value="Unassembled WGS sequence"/>
</dbReference>
<feature type="region of interest" description="Disordered" evidence="3">
    <location>
        <begin position="212"/>
        <end position="259"/>
    </location>
</feature>
<feature type="compositionally biased region" description="Basic residues" evidence="3">
    <location>
        <begin position="705"/>
        <end position="715"/>
    </location>
</feature>
<keyword evidence="6" id="KW-1185">Reference proteome</keyword>
<dbReference type="InParanoid" id="A0A0G4FXW9"/>
<protein>
    <recommendedName>
        <fullName evidence="4">ODAD1 central coiled coil region domain-containing protein</fullName>
    </recommendedName>
</protein>
<feature type="compositionally biased region" description="Acidic residues" evidence="3">
    <location>
        <begin position="525"/>
        <end position="534"/>
    </location>
</feature>
<dbReference type="InterPro" id="IPR051876">
    <property type="entry name" value="ODA-DC/CCD"/>
</dbReference>
<dbReference type="VEuPathDB" id="CryptoDB:Vbra_6006"/>
<dbReference type="PANTHER" id="PTHR21694:SF18">
    <property type="entry name" value="COILED-COIL DOMAIN-CONTAINING PROTEIN 63"/>
    <property type="match status" value="1"/>
</dbReference>
<reference evidence="5 6" key="1">
    <citation type="submission" date="2014-11" db="EMBL/GenBank/DDBJ databases">
        <authorList>
            <person name="Zhu J."/>
            <person name="Qi W."/>
            <person name="Song R."/>
        </authorList>
    </citation>
    <scope>NUCLEOTIDE SEQUENCE [LARGE SCALE GENOMIC DNA]</scope>
</reference>
<evidence type="ECO:0000313" key="5">
    <source>
        <dbReference type="EMBL" id="CEM19959.1"/>
    </source>
</evidence>
<evidence type="ECO:0000256" key="3">
    <source>
        <dbReference type="SAM" id="MobiDB-lite"/>
    </source>
</evidence>
<dbReference type="PANTHER" id="PTHR21694">
    <property type="entry name" value="COILED-COIL DOMAIN-CONTAINING PROTEIN 63"/>
    <property type="match status" value="1"/>
</dbReference>
<dbReference type="OrthoDB" id="6766775at2759"/>
<feature type="compositionally biased region" description="Low complexity" evidence="3">
    <location>
        <begin position="748"/>
        <end position="761"/>
    </location>
</feature>
<feature type="compositionally biased region" description="Basic and acidic residues" evidence="3">
    <location>
        <begin position="231"/>
        <end position="244"/>
    </location>
</feature>
<proteinExistence type="predicted"/>
<accession>A0A0G4FXW9</accession>
<evidence type="ECO:0000256" key="2">
    <source>
        <dbReference type="SAM" id="Coils"/>
    </source>
</evidence>
<evidence type="ECO:0000313" key="6">
    <source>
        <dbReference type="Proteomes" id="UP000041254"/>
    </source>
</evidence>
<feature type="coiled-coil region" evidence="2">
    <location>
        <begin position="26"/>
        <end position="155"/>
    </location>
</feature>
<feature type="compositionally biased region" description="Basic and acidic residues" evidence="3">
    <location>
        <begin position="599"/>
        <end position="608"/>
    </location>
</feature>
<name>A0A0G4FXW9_VITBC</name>
<evidence type="ECO:0000256" key="1">
    <source>
        <dbReference type="ARBA" id="ARBA00023054"/>
    </source>
</evidence>
<dbReference type="Pfam" id="PF21773">
    <property type="entry name" value="ODAD1_CC"/>
    <property type="match status" value="2"/>
</dbReference>
<feature type="domain" description="ODAD1 central coiled coil region" evidence="4">
    <location>
        <begin position="288"/>
        <end position="418"/>
    </location>
</feature>
<evidence type="ECO:0000259" key="4">
    <source>
        <dbReference type="Pfam" id="PF21773"/>
    </source>
</evidence>
<feature type="domain" description="ODAD1 central coiled coil region" evidence="4">
    <location>
        <begin position="85"/>
        <end position="223"/>
    </location>
</feature>
<feature type="coiled-coil region" evidence="2">
    <location>
        <begin position="338"/>
        <end position="397"/>
    </location>
</feature>
<dbReference type="AlphaFoldDB" id="A0A0G4FXW9"/>